<dbReference type="RefSeq" id="WP_267284868.1">
    <property type="nucleotide sequence ID" value="NZ_PDKM01000021.1"/>
</dbReference>
<evidence type="ECO:0000256" key="3">
    <source>
        <dbReference type="ARBA" id="ARBA00023014"/>
    </source>
</evidence>
<proteinExistence type="predicted"/>
<feature type="non-terminal residue" evidence="5">
    <location>
        <position position="252"/>
    </location>
</feature>
<dbReference type="InterPro" id="IPR036008">
    <property type="entry name" value="Aconitase_4Fe-4S_dom"/>
</dbReference>
<dbReference type="Proteomes" id="UP000289193">
    <property type="component" value="Unassembled WGS sequence"/>
</dbReference>
<name>A0AAX2A5J2_9BACT</name>
<evidence type="ECO:0000256" key="2">
    <source>
        <dbReference type="ARBA" id="ARBA00023004"/>
    </source>
</evidence>
<dbReference type="GO" id="GO:0046872">
    <property type="term" value="F:metal ion binding"/>
    <property type="evidence" value="ECO:0007669"/>
    <property type="project" value="UniProtKB-KW"/>
</dbReference>
<dbReference type="InterPro" id="IPR015931">
    <property type="entry name" value="Acnase/IPM_dHydase_lsu_aba_1/3"/>
</dbReference>
<evidence type="ECO:0000313" key="6">
    <source>
        <dbReference type="Proteomes" id="UP000289193"/>
    </source>
</evidence>
<sequence>HKLLPVSALDDRGIAKKIEISNDVMPDGAVLIAAITSCTNTSNPRNVVAAGLLAKKANELGLSRKRWVKSSLAPGSKVSEIYLKDSGLLGELEKLGFGIVGFACTTCNGMSGALDPKIEAEATASGVYTTAVLSGNRNFDGRIHPFIKEAFLASPPLVVAYALAGSIRVNIETGVIGIDKNGNEVRLKDLWPSDEEIDAIVYKSVKPEMFAKIYDPMFAKSDKGEKAEPFYKWDAKSTYIQKPPYWEDAFMS</sequence>
<keyword evidence="6" id="KW-1185">Reference proteome</keyword>
<keyword evidence="1" id="KW-0479">Metal-binding</keyword>
<keyword evidence="3" id="KW-0411">Iron-sulfur</keyword>
<dbReference type="InterPro" id="IPR001030">
    <property type="entry name" value="Acoase/IPM_deHydtase_lsu_aba"/>
</dbReference>
<dbReference type="InterPro" id="IPR006249">
    <property type="entry name" value="Aconitase/IRP2"/>
</dbReference>
<dbReference type="AlphaFoldDB" id="A0AAX2A5J2"/>
<dbReference type="GO" id="GO:0051536">
    <property type="term" value="F:iron-sulfur cluster binding"/>
    <property type="evidence" value="ECO:0007669"/>
    <property type="project" value="UniProtKB-KW"/>
</dbReference>
<dbReference type="Pfam" id="PF00330">
    <property type="entry name" value="Aconitase"/>
    <property type="match status" value="1"/>
</dbReference>
<dbReference type="SUPFAM" id="SSF53732">
    <property type="entry name" value="Aconitase iron-sulfur domain"/>
    <property type="match status" value="1"/>
</dbReference>
<gene>
    <name evidence="5" type="ORF">CRV05_13300</name>
</gene>
<dbReference type="Gene3D" id="6.10.190.10">
    <property type="match status" value="1"/>
</dbReference>
<dbReference type="EMBL" id="PDKM01000021">
    <property type="protein sequence ID" value="RXK08827.1"/>
    <property type="molecule type" value="Genomic_DNA"/>
</dbReference>
<dbReference type="Gene3D" id="3.30.499.10">
    <property type="entry name" value="Aconitase, domain 3"/>
    <property type="match status" value="1"/>
</dbReference>
<evidence type="ECO:0000256" key="1">
    <source>
        <dbReference type="ARBA" id="ARBA00022723"/>
    </source>
</evidence>
<comment type="caution">
    <text evidence="5">The sequence shown here is derived from an EMBL/GenBank/DDBJ whole genome shotgun (WGS) entry which is preliminary data.</text>
</comment>
<protein>
    <submittedName>
        <fullName evidence="5">Fe/S-dependent 2-methylisocitrate dehydratase AcnD</fullName>
    </submittedName>
</protein>
<evidence type="ECO:0000259" key="4">
    <source>
        <dbReference type="Pfam" id="PF00330"/>
    </source>
</evidence>
<dbReference type="PANTHER" id="PTHR11670">
    <property type="entry name" value="ACONITASE/IRON-RESPONSIVE ELEMENT FAMILY MEMBER"/>
    <property type="match status" value="1"/>
</dbReference>
<organism evidence="5 6">
    <name type="scientific">Halarcobacter bivalviorum</name>
    <dbReference type="NCBI Taxonomy" id="663364"/>
    <lineage>
        <taxon>Bacteria</taxon>
        <taxon>Pseudomonadati</taxon>
        <taxon>Campylobacterota</taxon>
        <taxon>Epsilonproteobacteria</taxon>
        <taxon>Campylobacterales</taxon>
        <taxon>Arcobacteraceae</taxon>
        <taxon>Halarcobacter</taxon>
    </lineage>
</organism>
<reference evidence="5 6" key="1">
    <citation type="submission" date="2017-10" db="EMBL/GenBank/DDBJ databases">
        <title>Genomics of the genus Arcobacter.</title>
        <authorList>
            <person name="Perez-Cataluna A."/>
            <person name="Figueras M.J."/>
        </authorList>
    </citation>
    <scope>NUCLEOTIDE SEQUENCE [LARGE SCALE GENOMIC DNA]</scope>
    <source>
        <strain evidence="5 6">CECT 7835</strain>
    </source>
</reference>
<feature type="domain" description="Aconitase/3-isopropylmalate dehydratase large subunit alpha/beta/alpha" evidence="4">
    <location>
        <begin position="22"/>
        <end position="165"/>
    </location>
</feature>
<feature type="non-terminal residue" evidence="5">
    <location>
        <position position="1"/>
    </location>
</feature>
<keyword evidence="2" id="KW-0408">Iron</keyword>
<evidence type="ECO:0000313" key="5">
    <source>
        <dbReference type="EMBL" id="RXK08827.1"/>
    </source>
</evidence>
<accession>A0AAX2A5J2</accession>